<evidence type="ECO:0000256" key="1">
    <source>
        <dbReference type="SAM" id="MobiDB-lite"/>
    </source>
</evidence>
<name>A0A5B6VP96_9ROSI</name>
<dbReference type="EMBL" id="SMMG02000006">
    <property type="protein sequence ID" value="KAA3470815.1"/>
    <property type="molecule type" value="Genomic_DNA"/>
</dbReference>
<feature type="region of interest" description="Disordered" evidence="1">
    <location>
        <begin position="123"/>
        <end position="143"/>
    </location>
</feature>
<evidence type="ECO:0000259" key="2">
    <source>
        <dbReference type="Pfam" id="PF03732"/>
    </source>
</evidence>
<dbReference type="OrthoDB" id="2272416at2759"/>
<keyword evidence="4" id="KW-1185">Reference proteome</keyword>
<comment type="caution">
    <text evidence="3">The sequence shown here is derived from an EMBL/GenBank/DDBJ whole genome shotgun (WGS) entry which is preliminary data.</text>
</comment>
<dbReference type="Proteomes" id="UP000325315">
    <property type="component" value="Unassembled WGS sequence"/>
</dbReference>
<evidence type="ECO:0000313" key="4">
    <source>
        <dbReference type="Proteomes" id="UP000325315"/>
    </source>
</evidence>
<dbReference type="AlphaFoldDB" id="A0A5B6VP96"/>
<dbReference type="InterPro" id="IPR005162">
    <property type="entry name" value="Retrotrans_gag_dom"/>
</dbReference>
<dbReference type="Pfam" id="PF03732">
    <property type="entry name" value="Retrotrans_gag"/>
    <property type="match status" value="1"/>
</dbReference>
<accession>A0A5B6VP96</accession>
<reference evidence="4" key="1">
    <citation type="journal article" date="2019" name="Plant Biotechnol. J.">
        <title>Genome sequencing of the Australian wild diploid species Gossypium australe highlights disease resistance and delayed gland morphogenesis.</title>
        <authorList>
            <person name="Cai Y."/>
            <person name="Cai X."/>
            <person name="Wang Q."/>
            <person name="Wang P."/>
            <person name="Zhang Y."/>
            <person name="Cai C."/>
            <person name="Xu Y."/>
            <person name="Wang K."/>
            <person name="Zhou Z."/>
            <person name="Wang C."/>
            <person name="Geng S."/>
            <person name="Li B."/>
            <person name="Dong Q."/>
            <person name="Hou Y."/>
            <person name="Wang H."/>
            <person name="Ai P."/>
            <person name="Liu Z."/>
            <person name="Yi F."/>
            <person name="Sun M."/>
            <person name="An G."/>
            <person name="Cheng J."/>
            <person name="Zhang Y."/>
            <person name="Shi Q."/>
            <person name="Xie Y."/>
            <person name="Shi X."/>
            <person name="Chang Y."/>
            <person name="Huang F."/>
            <person name="Chen Y."/>
            <person name="Hong S."/>
            <person name="Mi L."/>
            <person name="Sun Q."/>
            <person name="Zhang L."/>
            <person name="Zhou B."/>
            <person name="Peng R."/>
            <person name="Zhang X."/>
            <person name="Liu F."/>
        </authorList>
    </citation>
    <scope>NUCLEOTIDE SEQUENCE [LARGE SCALE GENOMIC DNA]</scope>
    <source>
        <strain evidence="4">cv. PA1801</strain>
    </source>
</reference>
<gene>
    <name evidence="3" type="ORF">EPI10_016494</name>
</gene>
<organism evidence="3 4">
    <name type="scientific">Gossypium australe</name>
    <dbReference type="NCBI Taxonomy" id="47621"/>
    <lineage>
        <taxon>Eukaryota</taxon>
        <taxon>Viridiplantae</taxon>
        <taxon>Streptophyta</taxon>
        <taxon>Embryophyta</taxon>
        <taxon>Tracheophyta</taxon>
        <taxon>Spermatophyta</taxon>
        <taxon>Magnoliopsida</taxon>
        <taxon>eudicotyledons</taxon>
        <taxon>Gunneridae</taxon>
        <taxon>Pentapetalae</taxon>
        <taxon>rosids</taxon>
        <taxon>malvids</taxon>
        <taxon>Malvales</taxon>
        <taxon>Malvaceae</taxon>
        <taxon>Malvoideae</taxon>
        <taxon>Gossypium</taxon>
    </lineage>
</organism>
<feature type="domain" description="Retrotransposon gag" evidence="2">
    <location>
        <begin position="242"/>
        <end position="297"/>
    </location>
</feature>
<proteinExistence type="predicted"/>
<sequence length="297" mass="34409">MNNSNKITKALPSTIIIFSTKTKRRREEEKKFLREEEKKRRSSLVSVLLHVFLSYLEFYKGLNYKEVKFEGKIANVIKEGKIWKQIGGKRNWTSSREACSVDHRIMDPDPEQALANDIESVAPAPAQGTASEESRPAASSPDERVKQTFHNMMSDWFSHYLRTIPAVQPPQNQNIPPVVPVIPPVANLERVARPPVDRIRKHGAQEFRAEDGDDAERAEFWLDSTVHIFDELSCTPDKCLKCAISLLQDSAYYWWNTLVAVVPKERITWDFFQAEFRKKYVSQRFIDSKHKEFLELK</sequence>
<protein>
    <submittedName>
        <fullName evidence="3">DNA/RNA polymerases superfamily protein</fullName>
    </submittedName>
</protein>
<evidence type="ECO:0000313" key="3">
    <source>
        <dbReference type="EMBL" id="KAA3470815.1"/>
    </source>
</evidence>